<evidence type="ECO:0000259" key="1">
    <source>
        <dbReference type="Pfam" id="PF11716"/>
    </source>
</evidence>
<feature type="domain" description="Mycothiol-dependent maleylpyruvate isomerase metal-binding" evidence="1">
    <location>
        <begin position="17"/>
        <end position="154"/>
    </location>
</feature>
<dbReference type="EMBL" id="BAAANT010000011">
    <property type="protein sequence ID" value="GAA2141108.1"/>
    <property type="molecule type" value="Genomic_DNA"/>
</dbReference>
<dbReference type="InterPro" id="IPR036527">
    <property type="entry name" value="SCP2_sterol-bd_dom_sf"/>
</dbReference>
<dbReference type="RefSeq" id="WP_344464014.1">
    <property type="nucleotide sequence ID" value="NZ_BAAANT010000011.1"/>
</dbReference>
<gene>
    <name evidence="2" type="ORF">GCM10009760_25000</name>
</gene>
<dbReference type="Pfam" id="PF11716">
    <property type="entry name" value="MDMPI_N"/>
    <property type="match status" value="1"/>
</dbReference>
<dbReference type="NCBIfam" id="TIGR03083">
    <property type="entry name" value="maleylpyruvate isomerase family mycothiol-dependent enzyme"/>
    <property type="match status" value="1"/>
</dbReference>
<accession>A0ABN2ZES2</accession>
<protein>
    <submittedName>
        <fullName evidence="2">Maleylpyruvate isomerase family mycothiol-dependent enzyme</fullName>
    </submittedName>
</protein>
<evidence type="ECO:0000313" key="2">
    <source>
        <dbReference type="EMBL" id="GAA2141108.1"/>
    </source>
</evidence>
<comment type="caution">
    <text evidence="2">The sequence shown here is derived from an EMBL/GenBank/DDBJ whole genome shotgun (WGS) entry which is preliminary data.</text>
</comment>
<dbReference type="GO" id="GO:0016853">
    <property type="term" value="F:isomerase activity"/>
    <property type="evidence" value="ECO:0007669"/>
    <property type="project" value="UniProtKB-KW"/>
</dbReference>
<dbReference type="InterPro" id="IPR034660">
    <property type="entry name" value="DinB/YfiT-like"/>
</dbReference>
<evidence type="ECO:0000313" key="3">
    <source>
        <dbReference type="Proteomes" id="UP001422759"/>
    </source>
</evidence>
<reference evidence="2 3" key="1">
    <citation type="journal article" date="2019" name="Int. J. Syst. Evol. Microbiol.">
        <title>The Global Catalogue of Microorganisms (GCM) 10K type strain sequencing project: providing services to taxonomists for standard genome sequencing and annotation.</title>
        <authorList>
            <consortium name="The Broad Institute Genomics Platform"/>
            <consortium name="The Broad Institute Genome Sequencing Center for Infectious Disease"/>
            <person name="Wu L."/>
            <person name="Ma J."/>
        </authorList>
    </citation>
    <scope>NUCLEOTIDE SEQUENCE [LARGE SCALE GENOMIC DNA]</scope>
    <source>
        <strain evidence="2 3">JCM 14560</strain>
    </source>
</reference>
<dbReference type="InterPro" id="IPR024344">
    <property type="entry name" value="MDMPI_metal-binding"/>
</dbReference>
<dbReference type="Gene3D" id="1.20.120.450">
    <property type="entry name" value="dinb family like domain"/>
    <property type="match status" value="1"/>
</dbReference>
<sequence length="254" mass="27787">MSEPSDAETAARTLRDLAESTERLLGTADALHQSAVMEPSALPGWSRGHVLTHLARNADSLVNLLDGARTGREIPQYRSLEARDQDIEDGADRPIGEQFEDLRASAARLAEAAAKLPDRAWSAQVRHRTGYLFPAHEIPWKRVMEVEYHHVDLALGYTPADWPHDFAAAEFLRLAEHFRALDGLPPTLLVTTDLGPRLPLGPADAEPELTVEGPVRALTAWLSGRSEGDGLRVHRGGEQLTDVRSALPKLPAMG</sequence>
<dbReference type="SUPFAM" id="SSF55718">
    <property type="entry name" value="SCP-like"/>
    <property type="match status" value="1"/>
</dbReference>
<organism evidence="2 3">
    <name type="scientific">Kitasatospora kazusensis</name>
    <dbReference type="NCBI Taxonomy" id="407974"/>
    <lineage>
        <taxon>Bacteria</taxon>
        <taxon>Bacillati</taxon>
        <taxon>Actinomycetota</taxon>
        <taxon>Actinomycetes</taxon>
        <taxon>Kitasatosporales</taxon>
        <taxon>Streptomycetaceae</taxon>
        <taxon>Kitasatospora</taxon>
    </lineage>
</organism>
<dbReference type="InterPro" id="IPR017517">
    <property type="entry name" value="Maleyloyr_isom"/>
</dbReference>
<keyword evidence="3" id="KW-1185">Reference proteome</keyword>
<name>A0ABN2ZES2_9ACTN</name>
<dbReference type="SUPFAM" id="SSF109854">
    <property type="entry name" value="DinB/YfiT-like putative metalloenzymes"/>
    <property type="match status" value="1"/>
</dbReference>
<dbReference type="Proteomes" id="UP001422759">
    <property type="component" value="Unassembled WGS sequence"/>
</dbReference>
<proteinExistence type="predicted"/>
<keyword evidence="2" id="KW-0413">Isomerase</keyword>